<organism evidence="1 2">
    <name type="scientific">Naganishia onofrii</name>
    <dbReference type="NCBI Taxonomy" id="1851511"/>
    <lineage>
        <taxon>Eukaryota</taxon>
        <taxon>Fungi</taxon>
        <taxon>Dikarya</taxon>
        <taxon>Basidiomycota</taxon>
        <taxon>Agaricomycotina</taxon>
        <taxon>Tremellomycetes</taxon>
        <taxon>Filobasidiales</taxon>
        <taxon>Filobasidiaceae</taxon>
        <taxon>Naganishia</taxon>
    </lineage>
</organism>
<comment type="caution">
    <text evidence="1">The sequence shown here is derived from an EMBL/GenBank/DDBJ whole genome shotgun (WGS) entry which is preliminary data.</text>
</comment>
<evidence type="ECO:0000313" key="1">
    <source>
        <dbReference type="EMBL" id="KAJ9125832.1"/>
    </source>
</evidence>
<dbReference type="EMBL" id="JASBWV010000007">
    <property type="protein sequence ID" value="KAJ9125832.1"/>
    <property type="molecule type" value="Genomic_DNA"/>
</dbReference>
<reference evidence="1" key="1">
    <citation type="submission" date="2023-04" db="EMBL/GenBank/DDBJ databases">
        <title>Draft Genome sequencing of Naganishia species isolated from polar environments using Oxford Nanopore Technology.</title>
        <authorList>
            <person name="Leo P."/>
            <person name="Venkateswaran K."/>
        </authorList>
    </citation>
    <scope>NUCLEOTIDE SEQUENCE</scope>
    <source>
        <strain evidence="1">DBVPG 5303</strain>
    </source>
</reference>
<evidence type="ECO:0000313" key="2">
    <source>
        <dbReference type="Proteomes" id="UP001234202"/>
    </source>
</evidence>
<name>A0ACC2XRG1_9TREE</name>
<sequence>MDLGKSSTPGSSTSGDRTSVESQTRTSSASTTNGTINGNSSTANMNGNAATASRPVGMSVPSVKPINRAPGVPNARSVSGSANSPGVPSPLNKSRLPGAPNVVSTAPFAKPTSASTTRPIVPTSTTSTSSASNGRVGPNGRVLVSSSVPASRPPLSNVYRTTPILPTSSAAAGLGLIPGVPAAPGSNTYRINGLNGTNTGSSPGHAPVLFDFRTTDRSPGMRRVNGSPNSGAGITGSYGKSPTPNSSMSLLSQRMKGDSNGHTVTGKPTTVTNGFNVTSQNGQAGGEHAAVPISTASNRRSSTTIMAASTGGGMNFNPRMRPRAMSVTMKIKGEVGPDGSDDEFEMDDTGAGGMAVDGEDGSSKLLNGVGLGQGSGGIKGKRKGMVFKCESCAKVYRHPSCLSKHRWEHSPHWASSSKLLLSKHQQVQLLEAATILVHLDPHNPASGKPLPEDKSLWPAAVSPSSRNAKMPHRMSISQTINKASSGSPYSTTSSLPAQTGRDVRKPSPAGSSSSTESSDRSNSADHDSGYSSGNQVIVAQGSAISWDASIARPLPQPVQSSPAFNGSPLLPGHRQSFSATRPSSSLRSGNLGSLPDLGFAGFHIGSPRSVSEATVSGDQSSNGMFHVGSTGTAKAHNIFSASPYSAHLRLPESSVRSNGFHGAIEEDDEDALDDDDEMDHRHDYVDNSQKLPAAKFATIGLSGDRARGKTPEDVADMEWEANDMEM</sequence>
<proteinExistence type="predicted"/>
<gene>
    <name evidence="1" type="ORF">QFC24_002616</name>
</gene>
<keyword evidence="2" id="KW-1185">Reference proteome</keyword>
<protein>
    <submittedName>
        <fullName evidence="1">Uncharacterized protein</fullName>
    </submittedName>
</protein>
<dbReference type="Proteomes" id="UP001234202">
    <property type="component" value="Unassembled WGS sequence"/>
</dbReference>
<accession>A0ACC2XRG1</accession>